<sequence length="102" mass="11457">MNRTAENELTNYEKICKATNGGAIYASDLHNVIAAARQEAIRTAQRTQQACSYMDIAYNTAWISLEYGISIGYRLGVRHQKKAKKAARKLHRGKGNGKDQER</sequence>
<proteinExistence type="predicted"/>
<dbReference type="AlphaFoldDB" id="A0AB35U8H3"/>
<keyword evidence="3" id="KW-1185">Reference proteome</keyword>
<gene>
    <name evidence="2" type="ORF">MOZ60_10640</name>
</gene>
<dbReference type="RefSeq" id="WP_370596664.1">
    <property type="nucleotide sequence ID" value="NZ_JALBUR010000046.1"/>
</dbReference>
<feature type="region of interest" description="Disordered" evidence="1">
    <location>
        <begin position="83"/>
        <end position="102"/>
    </location>
</feature>
<feature type="compositionally biased region" description="Basic residues" evidence="1">
    <location>
        <begin position="83"/>
        <end position="95"/>
    </location>
</feature>
<accession>A0AB35U8H3</accession>
<organism evidence="2 3">
    <name type="scientific">Grylomicrobium aquisgranensis</name>
    <dbReference type="NCBI Taxonomy" id="2926318"/>
    <lineage>
        <taxon>Bacteria</taxon>
        <taxon>Bacillati</taxon>
        <taxon>Bacillota</taxon>
        <taxon>Erysipelotrichia</taxon>
        <taxon>Erysipelotrichales</taxon>
        <taxon>Erysipelotrichaceae</taxon>
        <taxon>Grylomicrobium</taxon>
    </lineage>
</organism>
<evidence type="ECO:0000256" key="1">
    <source>
        <dbReference type="SAM" id="MobiDB-lite"/>
    </source>
</evidence>
<protein>
    <submittedName>
        <fullName evidence="2">Uncharacterized protein</fullName>
    </submittedName>
</protein>
<reference evidence="2 3" key="1">
    <citation type="submission" date="2022-03" db="EMBL/GenBank/DDBJ databases">
        <title>Novel taxa within the pig intestine.</title>
        <authorList>
            <person name="Wylensek D."/>
            <person name="Bishof K."/>
            <person name="Afrizal A."/>
            <person name="Clavel T."/>
        </authorList>
    </citation>
    <scope>NUCLEOTIDE SEQUENCE [LARGE SCALE GENOMIC DNA]</scope>
    <source>
        <strain evidence="2 3">CLA-KB-P133</strain>
    </source>
</reference>
<comment type="caution">
    <text evidence="2">The sequence shown here is derived from an EMBL/GenBank/DDBJ whole genome shotgun (WGS) entry which is preliminary data.</text>
</comment>
<evidence type="ECO:0000313" key="3">
    <source>
        <dbReference type="Proteomes" id="UP001286174"/>
    </source>
</evidence>
<evidence type="ECO:0000313" key="2">
    <source>
        <dbReference type="EMBL" id="MDX8420541.1"/>
    </source>
</evidence>
<dbReference type="EMBL" id="JALBUR010000046">
    <property type="protein sequence ID" value="MDX8420541.1"/>
    <property type="molecule type" value="Genomic_DNA"/>
</dbReference>
<dbReference type="Proteomes" id="UP001286174">
    <property type="component" value="Unassembled WGS sequence"/>
</dbReference>
<name>A0AB35U8H3_9FIRM</name>